<protein>
    <submittedName>
        <fullName evidence="3">Uncharacterized protein</fullName>
    </submittedName>
</protein>
<feature type="region of interest" description="Disordered" evidence="1">
    <location>
        <begin position="173"/>
        <end position="232"/>
    </location>
</feature>
<gene>
    <name evidence="3" type="ORF">BGZ97_001742</name>
</gene>
<accession>A0A9P6QVS3</accession>
<sequence>MKLAPSTSSAVKLITLSMALLAALAVINIPTAHAAPVTKAAAPAINGVQAVSLQNPNIPFSPRDPLLTRPRASTGDKRENERRWSSMAKRSVPAPSGEDHAVTMRSEDEEALPSWWRWNNKREGEGDGVFKVRVQAKAHSKGKGVSGKEGDEGGAAVVQGKFHKRAVHQGRVDGYSGMGEKWDRLPERHPIPEKRKRELRQGGIKESHGSVEEWSGTPDLKPTKKRAVDATF</sequence>
<feature type="compositionally biased region" description="Basic and acidic residues" evidence="1">
    <location>
        <begin position="97"/>
        <end position="106"/>
    </location>
</feature>
<dbReference type="AlphaFoldDB" id="A0A9P6QVS3"/>
<evidence type="ECO:0000256" key="1">
    <source>
        <dbReference type="SAM" id="MobiDB-lite"/>
    </source>
</evidence>
<keyword evidence="2" id="KW-0732">Signal</keyword>
<dbReference type="OrthoDB" id="10636821at2759"/>
<feature type="signal peptide" evidence="2">
    <location>
        <begin position="1"/>
        <end position="34"/>
    </location>
</feature>
<evidence type="ECO:0000313" key="3">
    <source>
        <dbReference type="EMBL" id="KAG0303809.1"/>
    </source>
</evidence>
<dbReference type="EMBL" id="JAAAIN010001367">
    <property type="protein sequence ID" value="KAG0303809.1"/>
    <property type="molecule type" value="Genomic_DNA"/>
</dbReference>
<comment type="caution">
    <text evidence="3">The sequence shown here is derived from an EMBL/GenBank/DDBJ whole genome shotgun (WGS) entry which is preliminary data.</text>
</comment>
<organism evidence="3 4">
    <name type="scientific">Linnemannia gamsii</name>
    <dbReference type="NCBI Taxonomy" id="64522"/>
    <lineage>
        <taxon>Eukaryota</taxon>
        <taxon>Fungi</taxon>
        <taxon>Fungi incertae sedis</taxon>
        <taxon>Mucoromycota</taxon>
        <taxon>Mortierellomycotina</taxon>
        <taxon>Mortierellomycetes</taxon>
        <taxon>Mortierellales</taxon>
        <taxon>Mortierellaceae</taxon>
        <taxon>Linnemannia</taxon>
    </lineage>
</organism>
<evidence type="ECO:0000313" key="4">
    <source>
        <dbReference type="Proteomes" id="UP000823405"/>
    </source>
</evidence>
<feature type="compositionally biased region" description="Basic and acidic residues" evidence="1">
    <location>
        <begin position="74"/>
        <end position="84"/>
    </location>
</feature>
<reference evidence="3" key="1">
    <citation type="journal article" date="2020" name="Fungal Divers.">
        <title>Resolving the Mortierellaceae phylogeny through synthesis of multi-gene phylogenetics and phylogenomics.</title>
        <authorList>
            <person name="Vandepol N."/>
            <person name="Liber J."/>
            <person name="Desiro A."/>
            <person name="Na H."/>
            <person name="Kennedy M."/>
            <person name="Barry K."/>
            <person name="Grigoriev I.V."/>
            <person name="Miller A.N."/>
            <person name="O'Donnell K."/>
            <person name="Stajich J.E."/>
            <person name="Bonito G."/>
        </authorList>
    </citation>
    <scope>NUCLEOTIDE SEQUENCE</scope>
    <source>
        <strain evidence="3">NVP60</strain>
    </source>
</reference>
<keyword evidence="4" id="KW-1185">Reference proteome</keyword>
<evidence type="ECO:0000256" key="2">
    <source>
        <dbReference type="SAM" id="SignalP"/>
    </source>
</evidence>
<name>A0A9P6QVS3_9FUNG</name>
<feature type="compositionally biased region" description="Basic and acidic residues" evidence="1">
    <location>
        <begin position="180"/>
        <end position="211"/>
    </location>
</feature>
<feature type="chain" id="PRO_5040105629" evidence="2">
    <location>
        <begin position="35"/>
        <end position="232"/>
    </location>
</feature>
<proteinExistence type="predicted"/>
<dbReference type="Proteomes" id="UP000823405">
    <property type="component" value="Unassembled WGS sequence"/>
</dbReference>
<feature type="region of interest" description="Disordered" evidence="1">
    <location>
        <begin position="54"/>
        <end position="106"/>
    </location>
</feature>